<dbReference type="InterPro" id="IPR040079">
    <property type="entry name" value="Glutathione_S-Trfase"/>
</dbReference>
<dbReference type="AlphaFoldDB" id="A0A2R6NK34"/>
<evidence type="ECO:0000259" key="1">
    <source>
        <dbReference type="PROSITE" id="PS50404"/>
    </source>
</evidence>
<dbReference type="PANTHER" id="PTHR43968:SF6">
    <property type="entry name" value="GLUTATHIONE S-TRANSFERASE OMEGA"/>
    <property type="match status" value="1"/>
</dbReference>
<dbReference type="Pfam" id="PF13409">
    <property type="entry name" value="GST_N_2"/>
    <property type="match status" value="1"/>
</dbReference>
<dbReference type="InterPro" id="IPR036249">
    <property type="entry name" value="Thioredoxin-like_sf"/>
</dbReference>
<organism evidence="3 4">
    <name type="scientific">Hermanssonia centrifuga</name>
    <dbReference type="NCBI Taxonomy" id="98765"/>
    <lineage>
        <taxon>Eukaryota</taxon>
        <taxon>Fungi</taxon>
        <taxon>Dikarya</taxon>
        <taxon>Basidiomycota</taxon>
        <taxon>Agaricomycotina</taxon>
        <taxon>Agaricomycetes</taxon>
        <taxon>Polyporales</taxon>
        <taxon>Meruliaceae</taxon>
        <taxon>Hermanssonia</taxon>
    </lineage>
</organism>
<dbReference type="CDD" id="cd00299">
    <property type="entry name" value="GST_C_family"/>
    <property type="match status" value="1"/>
</dbReference>
<dbReference type="InterPro" id="IPR036282">
    <property type="entry name" value="Glutathione-S-Trfase_C_sf"/>
</dbReference>
<feature type="domain" description="GST N-terminal" evidence="1">
    <location>
        <begin position="25"/>
        <end position="103"/>
    </location>
</feature>
<comment type="caution">
    <text evidence="3">The sequence shown here is derived from an EMBL/GenBank/DDBJ whole genome shotgun (WGS) entry which is preliminary data.</text>
</comment>
<dbReference type="InterPro" id="IPR050983">
    <property type="entry name" value="GST_Omega/HSP26"/>
</dbReference>
<dbReference type="STRING" id="98765.A0A2R6NK34"/>
<protein>
    <recommendedName>
        <fullName evidence="5">Glutathione S-transferase</fullName>
    </recommendedName>
</protein>
<dbReference type="SFLD" id="SFLDG00358">
    <property type="entry name" value="Main_(cytGST)"/>
    <property type="match status" value="1"/>
</dbReference>
<gene>
    <name evidence="3" type="ORF">PHLCEN_2v11440</name>
</gene>
<keyword evidence="4" id="KW-1185">Reference proteome</keyword>
<dbReference type="GO" id="GO:0005737">
    <property type="term" value="C:cytoplasm"/>
    <property type="evidence" value="ECO:0007669"/>
    <property type="project" value="TreeGrafter"/>
</dbReference>
<evidence type="ECO:0000259" key="2">
    <source>
        <dbReference type="PROSITE" id="PS50405"/>
    </source>
</evidence>
<accession>A0A2R6NK34</accession>
<dbReference type="InterPro" id="IPR010987">
    <property type="entry name" value="Glutathione-S-Trfase_C-like"/>
</dbReference>
<name>A0A2R6NK34_9APHY</name>
<proteinExistence type="predicted"/>
<dbReference type="OrthoDB" id="4951845at2759"/>
<dbReference type="SUPFAM" id="SSF52833">
    <property type="entry name" value="Thioredoxin-like"/>
    <property type="match status" value="1"/>
</dbReference>
<dbReference type="PROSITE" id="PS50405">
    <property type="entry name" value="GST_CTER"/>
    <property type="match status" value="1"/>
</dbReference>
<evidence type="ECO:0008006" key="5">
    <source>
        <dbReference type="Google" id="ProtNLM"/>
    </source>
</evidence>
<dbReference type="Pfam" id="PF16865">
    <property type="entry name" value="GST_C_5"/>
    <property type="match status" value="1"/>
</dbReference>
<dbReference type="SFLD" id="SFLDS00019">
    <property type="entry name" value="Glutathione_Transferase_(cytos"/>
    <property type="match status" value="1"/>
</dbReference>
<evidence type="ECO:0000313" key="3">
    <source>
        <dbReference type="EMBL" id="PSR72745.1"/>
    </source>
</evidence>
<dbReference type="SUPFAM" id="SSF47616">
    <property type="entry name" value="GST C-terminal domain-like"/>
    <property type="match status" value="1"/>
</dbReference>
<dbReference type="InterPro" id="IPR041695">
    <property type="entry name" value="GST_C_5"/>
</dbReference>
<evidence type="ECO:0000313" key="4">
    <source>
        <dbReference type="Proteomes" id="UP000186601"/>
    </source>
</evidence>
<feature type="domain" description="GST C-terminal" evidence="2">
    <location>
        <begin position="110"/>
        <end position="235"/>
    </location>
</feature>
<dbReference type="Gene3D" id="1.20.1050.10">
    <property type="match status" value="1"/>
</dbReference>
<dbReference type="CDD" id="cd00570">
    <property type="entry name" value="GST_N_family"/>
    <property type="match status" value="1"/>
</dbReference>
<reference evidence="3 4" key="1">
    <citation type="submission" date="2018-02" db="EMBL/GenBank/DDBJ databases">
        <title>Genome sequence of the basidiomycete white-rot fungus Phlebia centrifuga.</title>
        <authorList>
            <person name="Granchi Z."/>
            <person name="Peng M."/>
            <person name="de Vries R.P."/>
            <person name="Hilden K."/>
            <person name="Makela M.R."/>
            <person name="Grigoriev I."/>
            <person name="Riley R."/>
        </authorList>
    </citation>
    <scope>NUCLEOTIDE SEQUENCE [LARGE SCALE GENOMIC DNA]</scope>
    <source>
        <strain evidence="3 4">FBCC195</strain>
    </source>
</reference>
<dbReference type="PANTHER" id="PTHR43968">
    <property type="match status" value="1"/>
</dbReference>
<dbReference type="PROSITE" id="PS50404">
    <property type="entry name" value="GST_NTER"/>
    <property type="match status" value="1"/>
</dbReference>
<dbReference type="Proteomes" id="UP000186601">
    <property type="component" value="Unassembled WGS sequence"/>
</dbReference>
<dbReference type="InterPro" id="IPR004045">
    <property type="entry name" value="Glutathione_S-Trfase_N"/>
</dbReference>
<dbReference type="EMBL" id="MLYV02001139">
    <property type="protein sequence ID" value="PSR72745.1"/>
    <property type="molecule type" value="Genomic_DNA"/>
</dbReference>
<sequence length="386" mass="43776">MADHQIYPVATGAAAKIVEQHQEPQELVFHSGWFCPYVQRTWISLEEKSIPYQYNEVNPYNKEKHFLEINPKGLVPAIEYKGKALYESLILSEFLEDAYPSHTPHLLTDDPFNKAYIRIWIDFINKNIVPLNMRLIMAQEPEKQKAYLEEYTAALRTYTSKVKGPYFLGEEFTLADVAIAPWIMRDYVLTEHRGYNRAEVSPEWKAYADIVEKRKSVVNTFSDRKYLESNNNRYLRNEAQSEGAKALRAGRVMPLVYPTIHIEARKTRTCWLWGQTGYPPSAVGTETQVQTLASLQGRLAVGGSSVDFSGALGIGCTQVELAVLDSRKSGQSKLPNQRLLGGAKRPVQPSHLHREMKLGKELWSPKLLTDLATRLMTLLGISSGDT</sequence>
<dbReference type="Gene3D" id="3.40.30.10">
    <property type="entry name" value="Glutaredoxin"/>
    <property type="match status" value="1"/>
</dbReference>